<dbReference type="CDD" id="cd00773">
    <property type="entry name" value="HisRS-like_core"/>
    <property type="match status" value="1"/>
</dbReference>
<gene>
    <name evidence="8 11" type="primary">hisS</name>
    <name evidence="11" type="ORF">COT49_03225</name>
</gene>
<comment type="caution">
    <text evidence="11">The sequence shown here is derived from an EMBL/GenBank/DDBJ whole genome shotgun (WGS) entry which is preliminary data.</text>
</comment>
<dbReference type="SUPFAM" id="SSF52954">
    <property type="entry name" value="Class II aaRS ABD-related"/>
    <property type="match status" value="1"/>
</dbReference>
<dbReference type="InterPro" id="IPR033656">
    <property type="entry name" value="HisRS_anticodon"/>
</dbReference>
<keyword evidence="5 8" id="KW-0648">Protein biosynthesis</keyword>
<dbReference type="HAMAP" id="MF_00127">
    <property type="entry name" value="His_tRNA_synth"/>
    <property type="match status" value="1"/>
</dbReference>
<dbReference type="Gene3D" id="3.30.930.10">
    <property type="entry name" value="Bira Bifunctional Protein, Domain 2"/>
    <property type="match status" value="1"/>
</dbReference>
<dbReference type="PIRSF" id="PIRSF001549">
    <property type="entry name" value="His-tRNA_synth"/>
    <property type="match status" value="1"/>
</dbReference>
<dbReference type="PANTHER" id="PTHR11476">
    <property type="entry name" value="HISTIDYL-TRNA SYNTHETASE"/>
    <property type="match status" value="1"/>
</dbReference>
<dbReference type="SUPFAM" id="SSF55681">
    <property type="entry name" value="Class II aaRS and biotin synthetases"/>
    <property type="match status" value="1"/>
</dbReference>
<proteinExistence type="inferred from homology"/>
<evidence type="ECO:0000313" key="11">
    <source>
        <dbReference type="EMBL" id="PIS22891.1"/>
    </source>
</evidence>
<dbReference type="PROSITE" id="PS50862">
    <property type="entry name" value="AA_TRNA_LIGASE_II"/>
    <property type="match status" value="1"/>
</dbReference>
<dbReference type="CDD" id="cd00859">
    <property type="entry name" value="HisRS_anticodon"/>
    <property type="match status" value="1"/>
</dbReference>
<dbReference type="InterPro" id="IPR036621">
    <property type="entry name" value="Anticodon-bd_dom_sf"/>
</dbReference>
<comment type="catalytic activity">
    <reaction evidence="7 8">
        <text>tRNA(His) + L-histidine + ATP = L-histidyl-tRNA(His) + AMP + diphosphate + H(+)</text>
        <dbReference type="Rhea" id="RHEA:17313"/>
        <dbReference type="Rhea" id="RHEA-COMP:9665"/>
        <dbReference type="Rhea" id="RHEA-COMP:9689"/>
        <dbReference type="ChEBI" id="CHEBI:15378"/>
        <dbReference type="ChEBI" id="CHEBI:30616"/>
        <dbReference type="ChEBI" id="CHEBI:33019"/>
        <dbReference type="ChEBI" id="CHEBI:57595"/>
        <dbReference type="ChEBI" id="CHEBI:78442"/>
        <dbReference type="ChEBI" id="CHEBI:78527"/>
        <dbReference type="ChEBI" id="CHEBI:456215"/>
        <dbReference type="EC" id="6.1.1.21"/>
    </reaction>
</comment>
<sequence length="427" mass="47706">MEKAQTLKGFRDFGPSQMRVRNFVSQIFRTTFEIFGFEPLETPSLEYAKTLLAKYSTDTDKETYIFKDLGERDIGLIYDLTVPTARYLAENSGKIRYPFRRSQMQRCYRAEKPQKGRYREFMQCDIDIFGEKGPLADAEVLSCAWEIVKKLGLDGGFSFKIGSREVLYNLLSDLDVTDCEKQMQVARSLDKLDKIGQDAVLEDLSKNGLQIGLIKQIFANLTNSSPTENLKAIMDYAILLGIPKEKLVFSPTLSRGADYYTGMVVEGVVAEPKIGSVLGGGRYDNLIKSFGGQDTPATGLSFGFERICDVILELGLFANALPNTTTRALVILASPFISPQSSPSPLFPYALKALSYLRKSDIPSEIYLNQKADIAKQLKYASEKQIPYAVIIGPDEVANNTVTIKDLGKRSQKTISLKEVFPLIKFN</sequence>
<evidence type="ECO:0000256" key="5">
    <source>
        <dbReference type="ARBA" id="ARBA00022917"/>
    </source>
</evidence>
<name>A0A2H0XDF4_UNCKA</name>
<evidence type="ECO:0000256" key="3">
    <source>
        <dbReference type="ARBA" id="ARBA00022741"/>
    </source>
</evidence>
<evidence type="ECO:0000256" key="8">
    <source>
        <dbReference type="HAMAP-Rule" id="MF_00127"/>
    </source>
</evidence>
<evidence type="ECO:0000256" key="6">
    <source>
        <dbReference type="ARBA" id="ARBA00023146"/>
    </source>
</evidence>
<evidence type="ECO:0000256" key="4">
    <source>
        <dbReference type="ARBA" id="ARBA00022840"/>
    </source>
</evidence>
<keyword evidence="4 8" id="KW-0067">ATP-binding</keyword>
<feature type="domain" description="Aminoacyl-transfer RNA synthetases class-II family profile" evidence="10">
    <location>
        <begin position="1"/>
        <end position="322"/>
    </location>
</feature>
<evidence type="ECO:0000256" key="2">
    <source>
        <dbReference type="ARBA" id="ARBA00022598"/>
    </source>
</evidence>
<dbReference type="InterPro" id="IPR045864">
    <property type="entry name" value="aa-tRNA-synth_II/BPL/LPL"/>
</dbReference>
<keyword evidence="2 8" id="KW-0436">Ligase</keyword>
<organism evidence="11 12">
    <name type="scientific">candidate division WWE3 bacterium CG08_land_8_20_14_0_20_40_13</name>
    <dbReference type="NCBI Taxonomy" id="1975084"/>
    <lineage>
        <taxon>Bacteria</taxon>
        <taxon>Katanobacteria</taxon>
    </lineage>
</organism>
<keyword evidence="3 8" id="KW-0547">Nucleotide-binding</keyword>
<feature type="binding site" evidence="9">
    <location>
        <begin position="79"/>
        <end position="81"/>
    </location>
    <ligand>
        <name>L-histidine</name>
        <dbReference type="ChEBI" id="CHEBI:57595"/>
    </ligand>
</feature>
<dbReference type="InterPro" id="IPR015807">
    <property type="entry name" value="His-tRNA-ligase"/>
</dbReference>
<keyword evidence="6 8" id="KW-0030">Aminoacyl-tRNA synthetase</keyword>
<dbReference type="Proteomes" id="UP000230340">
    <property type="component" value="Unassembled WGS sequence"/>
</dbReference>
<dbReference type="AlphaFoldDB" id="A0A2H0XDF4"/>
<dbReference type="Pfam" id="PF03129">
    <property type="entry name" value="HGTP_anticodon"/>
    <property type="match status" value="1"/>
</dbReference>
<dbReference type="GO" id="GO:0006427">
    <property type="term" value="P:histidyl-tRNA aminoacylation"/>
    <property type="evidence" value="ECO:0007669"/>
    <property type="project" value="UniProtKB-UniRule"/>
</dbReference>
<dbReference type="PANTHER" id="PTHR11476:SF7">
    <property type="entry name" value="HISTIDINE--TRNA LIGASE"/>
    <property type="match status" value="1"/>
</dbReference>
<evidence type="ECO:0000259" key="10">
    <source>
        <dbReference type="PROSITE" id="PS50862"/>
    </source>
</evidence>
<accession>A0A2H0XDF4</accession>
<dbReference type="EMBL" id="PEYT01000027">
    <property type="protein sequence ID" value="PIS22891.1"/>
    <property type="molecule type" value="Genomic_DNA"/>
</dbReference>
<dbReference type="GO" id="GO:0005524">
    <property type="term" value="F:ATP binding"/>
    <property type="evidence" value="ECO:0007669"/>
    <property type="project" value="UniProtKB-UniRule"/>
</dbReference>
<feature type="binding site" evidence="9">
    <location>
        <position position="127"/>
    </location>
    <ligand>
        <name>L-histidine</name>
        <dbReference type="ChEBI" id="CHEBI:57595"/>
    </ligand>
</feature>
<dbReference type="EC" id="6.1.1.21" evidence="8"/>
<feature type="binding site" evidence="9">
    <location>
        <position position="123"/>
    </location>
    <ligand>
        <name>L-histidine</name>
        <dbReference type="ChEBI" id="CHEBI:57595"/>
    </ligand>
</feature>
<dbReference type="NCBIfam" id="TIGR00442">
    <property type="entry name" value="hisS"/>
    <property type="match status" value="1"/>
</dbReference>
<protein>
    <recommendedName>
        <fullName evidence="8">Histidine--tRNA ligase</fullName>
        <ecNumber evidence="8">6.1.1.21</ecNumber>
    </recommendedName>
    <alternativeName>
        <fullName evidence="8">Histidyl-tRNA synthetase</fullName>
        <shortName evidence="8">HisRS</shortName>
    </alternativeName>
</protein>
<keyword evidence="8" id="KW-0963">Cytoplasm</keyword>
<comment type="similarity">
    <text evidence="1 8">Belongs to the class-II aminoacyl-tRNA synthetase family.</text>
</comment>
<comment type="subcellular location">
    <subcellularLocation>
        <location evidence="8">Cytoplasm</location>
    </subcellularLocation>
</comment>
<comment type="subunit">
    <text evidence="8">Homodimer.</text>
</comment>
<feature type="binding site" evidence="9">
    <location>
        <position position="255"/>
    </location>
    <ligand>
        <name>L-histidine</name>
        <dbReference type="ChEBI" id="CHEBI:57595"/>
    </ligand>
</feature>
<evidence type="ECO:0000313" key="12">
    <source>
        <dbReference type="Proteomes" id="UP000230340"/>
    </source>
</evidence>
<evidence type="ECO:0000256" key="1">
    <source>
        <dbReference type="ARBA" id="ARBA00008226"/>
    </source>
</evidence>
<dbReference type="InterPro" id="IPR004154">
    <property type="entry name" value="Anticodon-bd"/>
</dbReference>
<feature type="binding site" evidence="9">
    <location>
        <begin position="259"/>
        <end position="260"/>
    </location>
    <ligand>
        <name>L-histidine</name>
        <dbReference type="ChEBI" id="CHEBI:57595"/>
    </ligand>
</feature>
<evidence type="ECO:0000256" key="9">
    <source>
        <dbReference type="PIRSR" id="PIRSR001549-1"/>
    </source>
</evidence>
<dbReference type="InterPro" id="IPR006195">
    <property type="entry name" value="aa-tRNA-synth_II"/>
</dbReference>
<feature type="binding site" evidence="9">
    <location>
        <position position="109"/>
    </location>
    <ligand>
        <name>L-histidine</name>
        <dbReference type="ChEBI" id="CHEBI:57595"/>
    </ligand>
</feature>
<dbReference type="Pfam" id="PF13393">
    <property type="entry name" value="tRNA-synt_His"/>
    <property type="match status" value="1"/>
</dbReference>
<dbReference type="GO" id="GO:0005737">
    <property type="term" value="C:cytoplasm"/>
    <property type="evidence" value="ECO:0007669"/>
    <property type="project" value="UniProtKB-SubCell"/>
</dbReference>
<dbReference type="Gene3D" id="3.40.50.800">
    <property type="entry name" value="Anticodon-binding domain"/>
    <property type="match status" value="1"/>
</dbReference>
<dbReference type="GO" id="GO:0004821">
    <property type="term" value="F:histidine-tRNA ligase activity"/>
    <property type="evidence" value="ECO:0007669"/>
    <property type="project" value="UniProtKB-UniRule"/>
</dbReference>
<evidence type="ECO:0000256" key="7">
    <source>
        <dbReference type="ARBA" id="ARBA00047639"/>
    </source>
</evidence>
<reference evidence="12" key="1">
    <citation type="submission" date="2017-09" db="EMBL/GenBank/DDBJ databases">
        <title>Depth-based differentiation of microbial function through sediment-hosted aquifers and enrichment of novel symbionts in the deep terrestrial subsurface.</title>
        <authorList>
            <person name="Probst A.J."/>
            <person name="Ladd B."/>
            <person name="Jarett J.K."/>
            <person name="Geller-Mcgrath D.E."/>
            <person name="Sieber C.M.K."/>
            <person name="Emerson J.B."/>
            <person name="Anantharaman K."/>
            <person name="Thomas B.C."/>
            <person name="Malmstrom R."/>
            <person name="Stieglmeier M."/>
            <person name="Klingl A."/>
            <person name="Woyke T."/>
            <person name="Ryan C.M."/>
            <person name="Banfield J.F."/>
        </authorList>
    </citation>
    <scope>NUCLEOTIDE SEQUENCE [LARGE SCALE GENOMIC DNA]</scope>
</reference>
<dbReference type="InterPro" id="IPR041715">
    <property type="entry name" value="HisRS-like_core"/>
</dbReference>
<dbReference type="InterPro" id="IPR004516">
    <property type="entry name" value="HisRS/HisZ"/>
</dbReference>